<feature type="compositionally biased region" description="Basic and acidic residues" evidence="1">
    <location>
        <begin position="142"/>
        <end position="153"/>
    </location>
</feature>
<feature type="region of interest" description="Disordered" evidence="1">
    <location>
        <begin position="1"/>
        <end position="65"/>
    </location>
</feature>
<dbReference type="Proteomes" id="UP000494245">
    <property type="component" value="Unassembled WGS sequence"/>
</dbReference>
<evidence type="ECO:0000256" key="1">
    <source>
        <dbReference type="SAM" id="MobiDB-lite"/>
    </source>
</evidence>
<reference evidence="3 4" key="1">
    <citation type="submission" date="2020-04" db="EMBL/GenBank/DDBJ databases">
        <authorList>
            <consortium name="Desulfovibrio sp. FSS-1 genome sequencing consortium"/>
            <person name="Shimoshige H."/>
            <person name="Kobayashi H."/>
            <person name="Maekawa T."/>
        </authorList>
    </citation>
    <scope>NUCLEOTIDE SEQUENCE [LARGE SCALE GENOMIC DNA]</scope>
    <source>
        <strain evidence="3 4">SIID29052-01</strain>
    </source>
</reference>
<evidence type="ECO:0000259" key="2">
    <source>
        <dbReference type="Pfam" id="PF21277"/>
    </source>
</evidence>
<dbReference type="AlphaFoldDB" id="A0A6V8LZL6"/>
<feature type="compositionally biased region" description="Low complexity" evidence="1">
    <location>
        <begin position="182"/>
        <end position="199"/>
    </location>
</feature>
<feature type="region of interest" description="Disordered" evidence="1">
    <location>
        <begin position="120"/>
        <end position="219"/>
    </location>
</feature>
<evidence type="ECO:0000313" key="4">
    <source>
        <dbReference type="Proteomes" id="UP000494245"/>
    </source>
</evidence>
<reference evidence="3 4" key="2">
    <citation type="submission" date="2020-05" db="EMBL/GenBank/DDBJ databases">
        <title>Draft genome sequence of Desulfovibrio sp. strainFSS-1.</title>
        <authorList>
            <person name="Shimoshige H."/>
            <person name="Kobayashi H."/>
            <person name="Maekawa T."/>
        </authorList>
    </citation>
    <scope>NUCLEOTIDE SEQUENCE [LARGE SCALE GENOMIC DNA]</scope>
    <source>
        <strain evidence="3 4">SIID29052-01</strain>
    </source>
</reference>
<feature type="compositionally biased region" description="Gly residues" evidence="1">
    <location>
        <begin position="165"/>
        <end position="181"/>
    </location>
</feature>
<name>A0A6V8LZL6_9BACT</name>
<dbReference type="EMBL" id="BLTE01000028">
    <property type="protein sequence ID" value="GFK95991.1"/>
    <property type="molecule type" value="Genomic_DNA"/>
</dbReference>
<keyword evidence="4" id="KW-1185">Reference proteome</keyword>
<feature type="compositionally biased region" description="Basic and acidic residues" evidence="1">
    <location>
        <begin position="1"/>
        <end position="21"/>
    </location>
</feature>
<protein>
    <recommendedName>
        <fullName evidence="2">Type VI secretion system spike protein VgrG3-like C-terminal domain-containing protein</fullName>
    </recommendedName>
</protein>
<organism evidence="3 4">
    <name type="scientific">Fundidesulfovibrio magnetotacticus</name>
    <dbReference type="NCBI Taxonomy" id="2730080"/>
    <lineage>
        <taxon>Bacteria</taxon>
        <taxon>Pseudomonadati</taxon>
        <taxon>Thermodesulfobacteriota</taxon>
        <taxon>Desulfovibrionia</taxon>
        <taxon>Desulfovibrionales</taxon>
        <taxon>Desulfovibrionaceae</taxon>
        <taxon>Fundidesulfovibrio</taxon>
    </lineage>
</organism>
<dbReference type="Pfam" id="PF21277">
    <property type="entry name" value="T6SS_VgrG3-like_C"/>
    <property type="match status" value="1"/>
</dbReference>
<feature type="region of interest" description="Disordered" evidence="1">
    <location>
        <begin position="233"/>
        <end position="256"/>
    </location>
</feature>
<gene>
    <name evidence="3" type="ORF">NNJEOMEG_03865</name>
</gene>
<dbReference type="RefSeq" id="WP_173087129.1">
    <property type="nucleotide sequence ID" value="NZ_BLTE01000028.1"/>
</dbReference>
<dbReference type="InterPro" id="IPR049073">
    <property type="entry name" value="T6SS_VgrG3-like_C"/>
</dbReference>
<comment type="caution">
    <text evidence="3">The sequence shown here is derived from an EMBL/GenBank/DDBJ whole genome shotgun (WGS) entry which is preliminary data.</text>
</comment>
<evidence type="ECO:0000313" key="3">
    <source>
        <dbReference type="EMBL" id="GFK95991.1"/>
    </source>
</evidence>
<feature type="domain" description="Type VI secretion system spike protein VgrG3-like C-terminal" evidence="2">
    <location>
        <begin position="297"/>
        <end position="468"/>
    </location>
</feature>
<proteinExistence type="predicted"/>
<accession>A0A6V8LZL6</accession>
<sequence length="507" mass="54198">MEYHPERDDPGIRIHRIREDGSQQWVPEDQGPEDTGYELDDRRVARPYAPVRSGSSRPFTSAGSGLASRLGGLTSAGPSLASNSLDRRTGRLNYWAWLDAGADRLGLGGTLLEDDTPDLYEREGIRNRPSALTAGGNPENARMPDESFFERDTQGGGAVRQLSQDGGGGAPSSGAGVGEGGASPAPDAGGSAGVAAPPAGIDPNSNPLFSPPTGNDGALGDFAKAIRALQGDLRKTPAPADRAYKPDSPSLNKQEWQGTPWADQITYFDRYDLSGKPRPQPAANLTVAGIPPMRPDLGESVKRFESTKGVAEVSIPVKNDAGGVSYGSYQFTSKDNKRIGGTVREFVYSPEGSDYRLHFAGSTPGSPEFSKRWRNAAGADPTGLHAAEKAFIYRTHYLPGAKKVSEAGLDMNNPGVQDAVLSGTIQHGSSKSGFPDIVESAVRSNPGFQSMSAEDQLKAIYWARSNKSKIWDAGGGRYFGRPQDKHGEFSAIRDLNSAYQNRRDRKT</sequence>